<keyword evidence="2" id="KW-1185">Reference proteome</keyword>
<organism evidence="1 2">
    <name type="scientific">Catharanthus roseus</name>
    <name type="common">Madagascar periwinkle</name>
    <name type="synonym">Vinca rosea</name>
    <dbReference type="NCBI Taxonomy" id="4058"/>
    <lineage>
        <taxon>Eukaryota</taxon>
        <taxon>Viridiplantae</taxon>
        <taxon>Streptophyta</taxon>
        <taxon>Embryophyta</taxon>
        <taxon>Tracheophyta</taxon>
        <taxon>Spermatophyta</taxon>
        <taxon>Magnoliopsida</taxon>
        <taxon>eudicotyledons</taxon>
        <taxon>Gunneridae</taxon>
        <taxon>Pentapetalae</taxon>
        <taxon>asterids</taxon>
        <taxon>lamiids</taxon>
        <taxon>Gentianales</taxon>
        <taxon>Apocynaceae</taxon>
        <taxon>Rauvolfioideae</taxon>
        <taxon>Vinceae</taxon>
        <taxon>Catharanthinae</taxon>
        <taxon>Catharanthus</taxon>
    </lineage>
</organism>
<reference evidence="2" key="1">
    <citation type="journal article" date="2023" name="Nat. Plants">
        <title>Single-cell RNA sequencing provides a high-resolution roadmap for understanding the multicellular compartmentation of specialized metabolism.</title>
        <authorList>
            <person name="Sun S."/>
            <person name="Shen X."/>
            <person name="Li Y."/>
            <person name="Li Y."/>
            <person name="Wang S."/>
            <person name="Li R."/>
            <person name="Zhang H."/>
            <person name="Shen G."/>
            <person name="Guo B."/>
            <person name="Wei J."/>
            <person name="Xu J."/>
            <person name="St-Pierre B."/>
            <person name="Chen S."/>
            <person name="Sun C."/>
        </authorList>
    </citation>
    <scope>NUCLEOTIDE SEQUENCE [LARGE SCALE GENOMIC DNA]</scope>
</reference>
<accession>A0ACC0BUJ6</accession>
<evidence type="ECO:0000313" key="1">
    <source>
        <dbReference type="EMBL" id="KAI5676345.1"/>
    </source>
</evidence>
<name>A0ACC0BUJ6_CATRO</name>
<evidence type="ECO:0000313" key="2">
    <source>
        <dbReference type="Proteomes" id="UP001060085"/>
    </source>
</evidence>
<proteinExistence type="predicted"/>
<dbReference type="EMBL" id="CM044702">
    <property type="protein sequence ID" value="KAI5676345.1"/>
    <property type="molecule type" value="Genomic_DNA"/>
</dbReference>
<protein>
    <submittedName>
        <fullName evidence="1">Uncharacterized protein</fullName>
    </submittedName>
</protein>
<dbReference type="Proteomes" id="UP001060085">
    <property type="component" value="Linkage Group LG02"/>
</dbReference>
<sequence>MYHKNNCLGAPFASLPPVASLRHRNCRYFVTLMEKKEHERKTTGAPMPTDHELMLELNEGLKKGYAYGFGAAESALLRTQSQHATVAASRSLVVMRTIWPPSVARSLVR</sequence>
<gene>
    <name evidence="1" type="ORF">M9H77_07295</name>
</gene>
<comment type="caution">
    <text evidence="1">The sequence shown here is derived from an EMBL/GenBank/DDBJ whole genome shotgun (WGS) entry which is preliminary data.</text>
</comment>